<dbReference type="AlphaFoldDB" id="A0AA42B5G6"/>
<evidence type="ECO:0000256" key="3">
    <source>
        <dbReference type="ARBA" id="ARBA00038471"/>
    </source>
</evidence>
<evidence type="ECO:0000256" key="1">
    <source>
        <dbReference type="ARBA" id="ARBA00022729"/>
    </source>
</evidence>
<keyword evidence="1 4" id="KW-0732">Signal</keyword>
<dbReference type="InterPro" id="IPR035513">
    <property type="entry name" value="Invertase/methylesterase_inhib"/>
</dbReference>
<dbReference type="SUPFAM" id="SSF101148">
    <property type="entry name" value="Plant invertase/pectin methylesterase inhibitor"/>
    <property type="match status" value="1"/>
</dbReference>
<proteinExistence type="inferred from homology"/>
<evidence type="ECO:0000259" key="5">
    <source>
        <dbReference type="Pfam" id="PF04043"/>
    </source>
</evidence>
<name>A0AA42B5G6_PAPNU</name>
<feature type="chain" id="PRO_5041226970" description="Pectinesterase inhibitor domain-containing protein" evidence="4">
    <location>
        <begin position="24"/>
        <end position="168"/>
    </location>
</feature>
<dbReference type="EMBL" id="JAJJMA010346361">
    <property type="protein sequence ID" value="MCL7052122.1"/>
    <property type="molecule type" value="Genomic_DNA"/>
</dbReference>
<evidence type="ECO:0000313" key="7">
    <source>
        <dbReference type="Proteomes" id="UP001177140"/>
    </source>
</evidence>
<reference evidence="6" key="1">
    <citation type="submission" date="2022-03" db="EMBL/GenBank/DDBJ databases">
        <title>A functionally conserved STORR gene fusion in Papaver species that diverged 16.8 million years ago.</title>
        <authorList>
            <person name="Catania T."/>
        </authorList>
    </citation>
    <scope>NUCLEOTIDE SEQUENCE</scope>
    <source>
        <strain evidence="6">S-191538</strain>
    </source>
</reference>
<dbReference type="NCBIfam" id="TIGR01614">
    <property type="entry name" value="PME_inhib"/>
    <property type="match status" value="1"/>
</dbReference>
<dbReference type="GO" id="GO:0004857">
    <property type="term" value="F:enzyme inhibitor activity"/>
    <property type="evidence" value="ECO:0007669"/>
    <property type="project" value="InterPro"/>
</dbReference>
<keyword evidence="7" id="KW-1185">Reference proteome</keyword>
<comment type="similarity">
    <text evidence="3">Belongs to the PMEI family.</text>
</comment>
<evidence type="ECO:0000256" key="2">
    <source>
        <dbReference type="ARBA" id="ARBA00023157"/>
    </source>
</evidence>
<dbReference type="Proteomes" id="UP001177140">
    <property type="component" value="Unassembled WGS sequence"/>
</dbReference>
<feature type="signal peptide" evidence="4">
    <location>
        <begin position="1"/>
        <end position="23"/>
    </location>
</feature>
<protein>
    <recommendedName>
        <fullName evidence="5">Pectinesterase inhibitor domain-containing protein</fullName>
    </recommendedName>
</protein>
<accession>A0AA42B5G6</accession>
<comment type="caution">
    <text evidence="6">The sequence shown here is derived from an EMBL/GenBank/DDBJ whole genome shotgun (WGS) entry which is preliminary data.</text>
</comment>
<evidence type="ECO:0000256" key="4">
    <source>
        <dbReference type="SAM" id="SignalP"/>
    </source>
</evidence>
<dbReference type="InterPro" id="IPR006501">
    <property type="entry name" value="Pectinesterase_inhib_dom"/>
</dbReference>
<sequence length="168" mass="19081">MNQLYFSLTFIFLVVFMNFHVHAAEDPDLISTACKKAVANYQGEVKYEFCVASLEMNPKSKTYDSYGLGVVSYKHTLKKGNSIKSHVDKLLKDGNQSPYVMEHLAGCSRDYANVSEVIYEKRNYIALSGVTSCQERFDSVFTSPLTKEENELRQLVFISFTLTDMTIP</sequence>
<keyword evidence="2" id="KW-1015">Disulfide bond</keyword>
<dbReference type="Pfam" id="PF04043">
    <property type="entry name" value="PMEI"/>
    <property type="match status" value="1"/>
</dbReference>
<dbReference type="PANTHER" id="PTHR35357">
    <property type="entry name" value="OS02G0537100 PROTEIN"/>
    <property type="match status" value="1"/>
</dbReference>
<dbReference type="Gene3D" id="1.20.140.40">
    <property type="entry name" value="Invertase/pectin methylesterase inhibitor family protein"/>
    <property type="match status" value="1"/>
</dbReference>
<organism evidence="6 7">
    <name type="scientific">Papaver nudicaule</name>
    <name type="common">Iceland poppy</name>
    <dbReference type="NCBI Taxonomy" id="74823"/>
    <lineage>
        <taxon>Eukaryota</taxon>
        <taxon>Viridiplantae</taxon>
        <taxon>Streptophyta</taxon>
        <taxon>Embryophyta</taxon>
        <taxon>Tracheophyta</taxon>
        <taxon>Spermatophyta</taxon>
        <taxon>Magnoliopsida</taxon>
        <taxon>Ranunculales</taxon>
        <taxon>Papaveraceae</taxon>
        <taxon>Papaveroideae</taxon>
        <taxon>Papaver</taxon>
    </lineage>
</organism>
<feature type="domain" description="Pectinesterase inhibitor" evidence="5">
    <location>
        <begin position="28"/>
        <end position="156"/>
    </location>
</feature>
<gene>
    <name evidence="6" type="ORF">MKW94_003691</name>
</gene>
<evidence type="ECO:0000313" key="6">
    <source>
        <dbReference type="EMBL" id="MCL7052122.1"/>
    </source>
</evidence>
<dbReference type="PANTHER" id="PTHR35357:SF8">
    <property type="entry name" value="OS01G0111000 PROTEIN"/>
    <property type="match status" value="1"/>
</dbReference>